<dbReference type="AlphaFoldDB" id="A0A7Z2VZM7"/>
<evidence type="ECO:0000313" key="4">
    <source>
        <dbReference type="EMBL" id="QJE01822.1"/>
    </source>
</evidence>
<organism evidence="4 5">
    <name type="scientific">Massilia forsythiae</name>
    <dbReference type="NCBI Taxonomy" id="2728020"/>
    <lineage>
        <taxon>Bacteria</taxon>
        <taxon>Pseudomonadati</taxon>
        <taxon>Pseudomonadota</taxon>
        <taxon>Betaproteobacteria</taxon>
        <taxon>Burkholderiales</taxon>
        <taxon>Oxalobacteraceae</taxon>
        <taxon>Telluria group</taxon>
        <taxon>Massilia</taxon>
    </lineage>
</organism>
<sequence>MRVLIDNGGIHYIFSRRRLPGMARKSRPGLGGGSSPGQFRRGECVPEFDTLLSRMQAGEAPQLVETRFGLHIVQMVPHIEGMLAPDDKVPPPCDDRIDFRQFRSDIVAFQITHL</sequence>
<accession>A0A7Z2VZM7</accession>
<evidence type="ECO:0000313" key="5">
    <source>
        <dbReference type="Proteomes" id="UP000502415"/>
    </source>
</evidence>
<reference evidence="4 5" key="1">
    <citation type="submission" date="2020-04" db="EMBL/GenBank/DDBJ databases">
        <title>Genome sequencing of novel species.</title>
        <authorList>
            <person name="Heo J."/>
            <person name="Kim S.-J."/>
            <person name="Kim J.-S."/>
            <person name="Hong S.-B."/>
            <person name="Kwon S.-W."/>
        </authorList>
    </citation>
    <scope>NUCLEOTIDE SEQUENCE [LARGE SCALE GENOMIC DNA]</scope>
    <source>
        <strain evidence="4 5">GN2-R2</strain>
    </source>
</reference>
<dbReference type="KEGG" id="mfy:HH212_18800"/>
<feature type="domain" description="PpiC" evidence="3">
    <location>
        <begin position="33"/>
        <end position="77"/>
    </location>
</feature>
<dbReference type="SUPFAM" id="SSF54534">
    <property type="entry name" value="FKBP-like"/>
    <property type="match status" value="1"/>
</dbReference>
<keyword evidence="1" id="KW-0413">Isomerase</keyword>
<feature type="region of interest" description="Disordered" evidence="2">
    <location>
        <begin position="22"/>
        <end position="41"/>
    </location>
</feature>
<protein>
    <recommendedName>
        <fullName evidence="3">PpiC domain-containing protein</fullName>
    </recommendedName>
</protein>
<dbReference type="InterPro" id="IPR046357">
    <property type="entry name" value="PPIase_dom_sf"/>
</dbReference>
<dbReference type="EMBL" id="CP051685">
    <property type="protein sequence ID" value="QJE01822.1"/>
    <property type="molecule type" value="Genomic_DNA"/>
</dbReference>
<dbReference type="Pfam" id="PF00639">
    <property type="entry name" value="Rotamase"/>
    <property type="match status" value="1"/>
</dbReference>
<evidence type="ECO:0000256" key="2">
    <source>
        <dbReference type="SAM" id="MobiDB-lite"/>
    </source>
</evidence>
<evidence type="ECO:0000256" key="1">
    <source>
        <dbReference type="PROSITE-ProRule" id="PRU00278"/>
    </source>
</evidence>
<evidence type="ECO:0000259" key="3">
    <source>
        <dbReference type="PROSITE" id="PS50198"/>
    </source>
</evidence>
<dbReference type="RefSeq" id="WP_170203901.1">
    <property type="nucleotide sequence ID" value="NZ_CP051685.1"/>
</dbReference>
<name>A0A7Z2VZM7_9BURK</name>
<proteinExistence type="predicted"/>
<gene>
    <name evidence="4" type="ORF">HH212_18800</name>
</gene>
<keyword evidence="1" id="KW-0697">Rotamase</keyword>
<dbReference type="InterPro" id="IPR000297">
    <property type="entry name" value="PPIase_PpiC"/>
</dbReference>
<dbReference type="Proteomes" id="UP000502415">
    <property type="component" value="Chromosome"/>
</dbReference>
<dbReference type="PROSITE" id="PS50198">
    <property type="entry name" value="PPIC_PPIASE_2"/>
    <property type="match status" value="1"/>
</dbReference>
<dbReference type="GO" id="GO:0003755">
    <property type="term" value="F:peptidyl-prolyl cis-trans isomerase activity"/>
    <property type="evidence" value="ECO:0007669"/>
    <property type="project" value="UniProtKB-KW"/>
</dbReference>
<keyword evidence="5" id="KW-1185">Reference proteome</keyword>
<dbReference type="Gene3D" id="3.10.50.40">
    <property type="match status" value="1"/>
</dbReference>